<sequence>MVDLELLDVFEDCPGQALRLSSEYARWPIVPGRAPGRDSFDLRVVQWLAGIDAEVNAACQSIKRVSVRCAMVIELCTGCK</sequence>
<accession>A0A940T110</accession>
<comment type="caution">
    <text evidence="1">The sequence shown here is derived from an EMBL/GenBank/DDBJ whole genome shotgun (WGS) entry which is preliminary data.</text>
</comment>
<evidence type="ECO:0000313" key="1">
    <source>
        <dbReference type="EMBL" id="MBP1326400.1"/>
    </source>
</evidence>
<organism evidence="1 2">
    <name type="scientific">Leucobacter exalbidus</name>
    <dbReference type="NCBI Taxonomy" id="662960"/>
    <lineage>
        <taxon>Bacteria</taxon>
        <taxon>Bacillati</taxon>
        <taxon>Actinomycetota</taxon>
        <taxon>Actinomycetes</taxon>
        <taxon>Micrococcales</taxon>
        <taxon>Microbacteriaceae</taxon>
        <taxon>Leucobacter</taxon>
    </lineage>
</organism>
<proteinExistence type="predicted"/>
<keyword evidence="2" id="KW-1185">Reference proteome</keyword>
<gene>
    <name evidence="1" type="ORF">JOF28_001632</name>
</gene>
<dbReference type="EMBL" id="JAFIDA010000001">
    <property type="protein sequence ID" value="MBP1326400.1"/>
    <property type="molecule type" value="Genomic_DNA"/>
</dbReference>
<dbReference type="AlphaFoldDB" id="A0A940T110"/>
<reference evidence="1" key="1">
    <citation type="submission" date="2021-02" db="EMBL/GenBank/DDBJ databases">
        <title>Sequencing the genomes of 1000 actinobacteria strains.</title>
        <authorList>
            <person name="Klenk H.-P."/>
        </authorList>
    </citation>
    <scope>NUCLEOTIDE SEQUENCE</scope>
    <source>
        <strain evidence="1">DSM 22850</strain>
    </source>
</reference>
<evidence type="ECO:0000313" key="2">
    <source>
        <dbReference type="Proteomes" id="UP000675163"/>
    </source>
</evidence>
<protein>
    <submittedName>
        <fullName evidence="1">Uncharacterized protein</fullName>
    </submittedName>
</protein>
<dbReference type="Proteomes" id="UP000675163">
    <property type="component" value="Unassembled WGS sequence"/>
</dbReference>
<name>A0A940T110_9MICO</name>